<evidence type="ECO:0000256" key="1">
    <source>
        <dbReference type="SAM" id="Phobius"/>
    </source>
</evidence>
<feature type="transmembrane region" description="Helical" evidence="1">
    <location>
        <begin position="189"/>
        <end position="208"/>
    </location>
</feature>
<dbReference type="AlphaFoldDB" id="A0A8H2WXV3"/>
<feature type="transmembrane region" description="Helical" evidence="1">
    <location>
        <begin position="311"/>
        <end position="331"/>
    </location>
</feature>
<evidence type="ECO:0000313" key="3">
    <source>
        <dbReference type="Proteomes" id="UP000663846"/>
    </source>
</evidence>
<gene>
    <name evidence="2" type="ORF">RDB_LOCUS68055</name>
</gene>
<feature type="transmembrane region" description="Helical" evidence="1">
    <location>
        <begin position="12"/>
        <end position="32"/>
    </location>
</feature>
<sequence length="349" mass="39335">MMLASTGKPDIWRILTLFLLPCMSFYAARTLLGIFKDSPRPSFNEWCQKGGAPMTPARLSYIGHDAFDFRMCVIVAFMREALDDGRAKFFFEFYATFGPSAVLPFIEMRRAGYRVSVVLVSMLMLGTLYQIFSGAVILPLWWTIHLLSSGHNAVSLHPHYIEGTFIGYLLGYLLVSIALVVSQNIAVNVVWQIFPASIVSIQSLYLAYQHYARGDAPECSYEILQLVHITNFCWSAITHAYTLFQVLVSNEPLISLKHAYHPTFSPDTLSPATSMGQRFLKWDIIFITGATLFAGLWLLRGIRSKLLATGWFIIGTMFFGGGAALSGIWIWREKVLEEDRRIAKQSKAE</sequence>
<feature type="transmembrane region" description="Helical" evidence="1">
    <location>
        <begin position="117"/>
        <end position="144"/>
    </location>
</feature>
<proteinExistence type="predicted"/>
<protein>
    <submittedName>
        <fullName evidence="2">Uncharacterized protein</fullName>
    </submittedName>
</protein>
<reference evidence="2" key="1">
    <citation type="submission" date="2021-01" db="EMBL/GenBank/DDBJ databases">
        <authorList>
            <person name="Kaushik A."/>
        </authorList>
    </citation>
    <scope>NUCLEOTIDE SEQUENCE</scope>
    <source>
        <strain evidence="2">AG1-1C</strain>
    </source>
</reference>
<keyword evidence="1" id="KW-0472">Membrane</keyword>
<organism evidence="2 3">
    <name type="scientific">Rhizoctonia solani</name>
    <dbReference type="NCBI Taxonomy" id="456999"/>
    <lineage>
        <taxon>Eukaryota</taxon>
        <taxon>Fungi</taxon>
        <taxon>Dikarya</taxon>
        <taxon>Basidiomycota</taxon>
        <taxon>Agaricomycotina</taxon>
        <taxon>Agaricomycetes</taxon>
        <taxon>Cantharellales</taxon>
        <taxon>Ceratobasidiaceae</taxon>
        <taxon>Rhizoctonia</taxon>
    </lineage>
</organism>
<keyword evidence="1" id="KW-0812">Transmembrane</keyword>
<name>A0A8H2WXV3_9AGAM</name>
<feature type="transmembrane region" description="Helical" evidence="1">
    <location>
        <begin position="279"/>
        <end position="299"/>
    </location>
</feature>
<evidence type="ECO:0000313" key="2">
    <source>
        <dbReference type="EMBL" id="CAE6410870.1"/>
    </source>
</evidence>
<keyword evidence="1" id="KW-1133">Transmembrane helix</keyword>
<dbReference type="Proteomes" id="UP000663846">
    <property type="component" value="Unassembled WGS sequence"/>
</dbReference>
<accession>A0A8H2WXV3</accession>
<feature type="transmembrane region" description="Helical" evidence="1">
    <location>
        <begin position="164"/>
        <end position="182"/>
    </location>
</feature>
<comment type="caution">
    <text evidence="2">The sequence shown here is derived from an EMBL/GenBank/DDBJ whole genome shotgun (WGS) entry which is preliminary data.</text>
</comment>
<dbReference type="EMBL" id="CAJMWS010000312">
    <property type="protein sequence ID" value="CAE6410870.1"/>
    <property type="molecule type" value="Genomic_DNA"/>
</dbReference>